<gene>
    <name evidence="2" type="ordered locus">Dshi_0866</name>
</gene>
<dbReference type="HOGENOM" id="CLU_1229122_0_0_5"/>
<dbReference type="AlphaFoldDB" id="A8LRG1"/>
<organism evidence="2 3">
    <name type="scientific">Dinoroseobacter shibae (strain DSM 16493 / NCIMB 14021 / DFL 12)</name>
    <dbReference type="NCBI Taxonomy" id="398580"/>
    <lineage>
        <taxon>Bacteria</taxon>
        <taxon>Pseudomonadati</taxon>
        <taxon>Pseudomonadota</taxon>
        <taxon>Alphaproteobacteria</taxon>
        <taxon>Rhodobacterales</taxon>
        <taxon>Roseobacteraceae</taxon>
        <taxon>Dinoroseobacter</taxon>
    </lineage>
</organism>
<dbReference type="GO" id="GO:0016787">
    <property type="term" value="F:hydrolase activity"/>
    <property type="evidence" value="ECO:0007669"/>
    <property type="project" value="UniProtKB-KW"/>
</dbReference>
<dbReference type="EMBL" id="CP000830">
    <property type="protein sequence ID" value="ABV92611.1"/>
    <property type="molecule type" value="Genomic_DNA"/>
</dbReference>
<dbReference type="InterPro" id="IPR000073">
    <property type="entry name" value="AB_hydrolase_1"/>
</dbReference>
<dbReference type="PRINTS" id="PR00111">
    <property type="entry name" value="ABHYDROLASE"/>
</dbReference>
<dbReference type="Pfam" id="PF12697">
    <property type="entry name" value="Abhydrolase_6"/>
    <property type="match status" value="1"/>
</dbReference>
<accession>A8LRG1</accession>
<dbReference type="InterPro" id="IPR029058">
    <property type="entry name" value="AB_hydrolase_fold"/>
</dbReference>
<dbReference type="OrthoDB" id="9804723at2"/>
<name>A8LRG1_DINSH</name>
<dbReference type="PANTHER" id="PTHR43798">
    <property type="entry name" value="MONOACYLGLYCEROL LIPASE"/>
    <property type="match status" value="1"/>
</dbReference>
<dbReference type="STRING" id="398580.Dshi_0866"/>
<dbReference type="RefSeq" id="WP_012177544.1">
    <property type="nucleotide sequence ID" value="NC_009952.1"/>
</dbReference>
<reference evidence="3" key="1">
    <citation type="journal article" date="2010" name="ISME J.">
        <title>The complete genome sequence of the algal symbiont Dinoroseobacter shibae: a hitchhiker's guide to life in the sea.</title>
        <authorList>
            <person name="Wagner-Dobler I."/>
            <person name="Ballhausen B."/>
            <person name="Berger M."/>
            <person name="Brinkhoff T."/>
            <person name="Buchholz I."/>
            <person name="Bunk B."/>
            <person name="Cypionka H."/>
            <person name="Daniel R."/>
            <person name="Drepper T."/>
            <person name="Gerdts G."/>
            <person name="Hahnke S."/>
            <person name="Han C."/>
            <person name="Jahn D."/>
            <person name="Kalhoefer D."/>
            <person name="Kiss H."/>
            <person name="Klenk H.P."/>
            <person name="Kyrpides N."/>
            <person name="Liebl W."/>
            <person name="Liesegang H."/>
            <person name="Meincke L."/>
            <person name="Pati A."/>
            <person name="Petersen J."/>
            <person name="Piekarski T."/>
            <person name="Pommerenke C."/>
            <person name="Pradella S."/>
            <person name="Pukall R."/>
            <person name="Rabus R."/>
            <person name="Stackebrandt E."/>
            <person name="Thole S."/>
            <person name="Thompson L."/>
            <person name="Tielen P."/>
            <person name="Tomasch J."/>
            <person name="von Jan M."/>
            <person name="Wanphrut N."/>
            <person name="Wichels A."/>
            <person name="Zech H."/>
            <person name="Simon M."/>
        </authorList>
    </citation>
    <scope>NUCLEOTIDE SEQUENCE [LARGE SCALE GENOMIC DNA]</scope>
    <source>
        <strain evidence="3">DSM 16493 / NCIMB 14021 / DFL 12</strain>
    </source>
</reference>
<dbReference type="InterPro" id="IPR050266">
    <property type="entry name" value="AB_hydrolase_sf"/>
</dbReference>
<feature type="domain" description="AB hydrolase-1" evidence="1">
    <location>
        <begin position="10"/>
        <end position="219"/>
    </location>
</feature>
<dbReference type="Proteomes" id="UP000006833">
    <property type="component" value="Chromosome"/>
</dbReference>
<evidence type="ECO:0000313" key="2">
    <source>
        <dbReference type="EMBL" id="ABV92611.1"/>
    </source>
</evidence>
<protein>
    <submittedName>
        <fullName evidence="2">Alpha/beta hydrolase fold protein</fullName>
    </submittedName>
</protein>
<dbReference type="KEGG" id="dsh:Dshi_0866"/>
<evidence type="ECO:0000259" key="1">
    <source>
        <dbReference type="Pfam" id="PF12697"/>
    </source>
</evidence>
<keyword evidence="3" id="KW-1185">Reference proteome</keyword>
<dbReference type="SUPFAM" id="SSF53474">
    <property type="entry name" value="alpha/beta-Hydrolases"/>
    <property type="match status" value="1"/>
</dbReference>
<sequence length="231" mass="24502">MTASPSAPAVWLHGAGLSSQTWDGKAQGLCLDLPGHNGRPRVATPTIAGYAAALAPALPARFALVGHSLGGMIALHLAATMPDRVTRLVFAESAYTMQARWIDRKGAKFASWLTAKLGPRGTAKLAAMGEKGAAKQAYLTEMSVMDPGGLNDAMQAAHGFDGRDLVDRVRCPTLIVTGRGNPRTHPQSLDLARRLPHATHRMLEGGHMLHKDAPGPFYDLIHAFLAPEPAP</sequence>
<keyword evidence="2" id="KW-0378">Hydrolase</keyword>
<dbReference type="eggNOG" id="COG2267">
    <property type="taxonomic scope" value="Bacteria"/>
</dbReference>
<dbReference type="Gene3D" id="3.40.50.1820">
    <property type="entry name" value="alpha/beta hydrolase"/>
    <property type="match status" value="1"/>
</dbReference>
<evidence type="ECO:0000313" key="3">
    <source>
        <dbReference type="Proteomes" id="UP000006833"/>
    </source>
</evidence>
<proteinExistence type="predicted"/>